<reference evidence="1 2" key="1">
    <citation type="submission" date="2023-03" db="EMBL/GenBank/DDBJ databases">
        <title>High recombination rates correlate with genetic variation in Cardiocondyla obscurior ants.</title>
        <authorList>
            <person name="Errbii M."/>
        </authorList>
    </citation>
    <scope>NUCLEOTIDE SEQUENCE [LARGE SCALE GENOMIC DNA]</scope>
    <source>
        <strain evidence="1">Alpha-2009</strain>
        <tissue evidence="1">Whole body</tissue>
    </source>
</reference>
<organism evidence="1 2">
    <name type="scientific">Cardiocondyla obscurior</name>
    <dbReference type="NCBI Taxonomy" id="286306"/>
    <lineage>
        <taxon>Eukaryota</taxon>
        <taxon>Metazoa</taxon>
        <taxon>Ecdysozoa</taxon>
        <taxon>Arthropoda</taxon>
        <taxon>Hexapoda</taxon>
        <taxon>Insecta</taxon>
        <taxon>Pterygota</taxon>
        <taxon>Neoptera</taxon>
        <taxon>Endopterygota</taxon>
        <taxon>Hymenoptera</taxon>
        <taxon>Apocrita</taxon>
        <taxon>Aculeata</taxon>
        <taxon>Formicoidea</taxon>
        <taxon>Formicidae</taxon>
        <taxon>Myrmicinae</taxon>
        <taxon>Cardiocondyla</taxon>
    </lineage>
</organism>
<accession>A0AAW2G1H0</accession>
<dbReference type="AlphaFoldDB" id="A0AAW2G1H0"/>
<proteinExistence type="predicted"/>
<name>A0AAW2G1H0_9HYME</name>
<keyword evidence="2" id="KW-1185">Reference proteome</keyword>
<sequence>MTDFRRGLAVALMQQTLRYEEAIEEKLVPVHLKFVIETRYIFFGTMMPNVSLHLIQPPQEPNNINPLSFRDCFGLVAKTGRLKFLLLSSI</sequence>
<gene>
    <name evidence="1" type="ORF">PUN28_007116</name>
</gene>
<dbReference type="EMBL" id="JADYXP020000006">
    <property type="protein sequence ID" value="KAL0122121.1"/>
    <property type="molecule type" value="Genomic_DNA"/>
</dbReference>
<comment type="caution">
    <text evidence="1">The sequence shown here is derived from an EMBL/GenBank/DDBJ whole genome shotgun (WGS) entry which is preliminary data.</text>
</comment>
<dbReference type="Proteomes" id="UP001430953">
    <property type="component" value="Unassembled WGS sequence"/>
</dbReference>
<evidence type="ECO:0000313" key="2">
    <source>
        <dbReference type="Proteomes" id="UP001430953"/>
    </source>
</evidence>
<protein>
    <submittedName>
        <fullName evidence="1">Uncharacterized protein</fullName>
    </submittedName>
</protein>
<evidence type="ECO:0000313" key="1">
    <source>
        <dbReference type="EMBL" id="KAL0122121.1"/>
    </source>
</evidence>